<dbReference type="Pfam" id="PF00561">
    <property type="entry name" value="Abhydrolase_1"/>
    <property type="match status" value="1"/>
</dbReference>
<reference evidence="3" key="1">
    <citation type="journal article" date="2019" name="Int. J. Syst. Evol. Microbiol.">
        <title>The Global Catalogue of Microorganisms (GCM) 10K type strain sequencing project: providing services to taxonomists for standard genome sequencing and annotation.</title>
        <authorList>
            <consortium name="The Broad Institute Genomics Platform"/>
            <consortium name="The Broad Institute Genome Sequencing Center for Infectious Disease"/>
            <person name="Wu L."/>
            <person name="Ma J."/>
        </authorList>
    </citation>
    <scope>NUCLEOTIDE SEQUENCE [LARGE SCALE GENOMIC DNA]</scope>
    <source>
        <strain evidence="3">Q85</strain>
    </source>
</reference>
<dbReference type="EMBL" id="JBHUFC010000002">
    <property type="protein sequence ID" value="MFD1786745.1"/>
    <property type="molecule type" value="Genomic_DNA"/>
</dbReference>
<gene>
    <name evidence="2" type="ORF">ACFSC3_04080</name>
</gene>
<dbReference type="Proteomes" id="UP001597283">
    <property type="component" value="Unassembled WGS sequence"/>
</dbReference>
<protein>
    <submittedName>
        <fullName evidence="2">Esterase/lipase family protein</fullName>
    </submittedName>
</protein>
<evidence type="ECO:0000313" key="2">
    <source>
        <dbReference type="EMBL" id="MFD1786745.1"/>
    </source>
</evidence>
<proteinExistence type="predicted"/>
<dbReference type="InterPro" id="IPR000073">
    <property type="entry name" value="AB_hydrolase_1"/>
</dbReference>
<dbReference type="Gene3D" id="3.40.50.1820">
    <property type="entry name" value="alpha/beta hydrolase"/>
    <property type="match status" value="1"/>
</dbReference>
<keyword evidence="3" id="KW-1185">Reference proteome</keyword>
<sequence>MTARLPPPPLNLTFREWPRAAVTVMRLAMRWRGLGGAHAGDGRPVMVLPGLFNSDRSNVALRAFLRRVGYDARGWGLGRNLGSRTIGAQADGLIARVAALAAEAGQPVTLIGVSLGGIMARLVAHRRPDLVREVITISSPYAAHPHATRVWRAFELFTGERVDDPHVTELAAEIVRPLPVPATAIWSASDGLVAGEACRGGDCADIEVRSGHLGVQLHPDVLMAVAGVLGDSLTDVIPAPAGTHSG</sequence>
<feature type="domain" description="AB hydrolase-1" evidence="1">
    <location>
        <begin position="105"/>
        <end position="153"/>
    </location>
</feature>
<dbReference type="SUPFAM" id="SSF53474">
    <property type="entry name" value="alpha/beta-Hydrolases"/>
    <property type="match status" value="1"/>
</dbReference>
<dbReference type="RefSeq" id="WP_380939011.1">
    <property type="nucleotide sequence ID" value="NZ_JBHUFC010000002.1"/>
</dbReference>
<organism evidence="2 3">
    <name type="scientific">Sphingomonas floccifaciens</name>
    <dbReference type="NCBI Taxonomy" id="1844115"/>
    <lineage>
        <taxon>Bacteria</taxon>
        <taxon>Pseudomonadati</taxon>
        <taxon>Pseudomonadota</taxon>
        <taxon>Alphaproteobacteria</taxon>
        <taxon>Sphingomonadales</taxon>
        <taxon>Sphingomonadaceae</taxon>
        <taxon>Sphingomonas</taxon>
    </lineage>
</organism>
<name>A0ABW4NBQ7_9SPHN</name>
<evidence type="ECO:0000313" key="3">
    <source>
        <dbReference type="Proteomes" id="UP001597283"/>
    </source>
</evidence>
<evidence type="ECO:0000259" key="1">
    <source>
        <dbReference type="Pfam" id="PF00561"/>
    </source>
</evidence>
<accession>A0ABW4NBQ7</accession>
<comment type="caution">
    <text evidence="2">The sequence shown here is derived from an EMBL/GenBank/DDBJ whole genome shotgun (WGS) entry which is preliminary data.</text>
</comment>
<dbReference type="InterPro" id="IPR029058">
    <property type="entry name" value="AB_hydrolase_fold"/>
</dbReference>